<dbReference type="Gene3D" id="3.10.10.10">
    <property type="entry name" value="HIV Type 1 Reverse Transcriptase, subunit A, domain 1"/>
    <property type="match status" value="1"/>
</dbReference>
<organism evidence="14">
    <name type="scientific">Noccaea caerulescens</name>
    <name type="common">Alpine penny-cress</name>
    <name type="synonym">Thlaspi caerulescens</name>
    <dbReference type="NCBI Taxonomy" id="107243"/>
    <lineage>
        <taxon>Eukaryota</taxon>
        <taxon>Viridiplantae</taxon>
        <taxon>Streptophyta</taxon>
        <taxon>Embryophyta</taxon>
        <taxon>Tracheophyta</taxon>
        <taxon>Spermatophyta</taxon>
        <taxon>Magnoliopsida</taxon>
        <taxon>eudicotyledons</taxon>
        <taxon>Gunneridae</taxon>
        <taxon>Pentapetalae</taxon>
        <taxon>rosids</taxon>
        <taxon>malvids</taxon>
        <taxon>Brassicales</taxon>
        <taxon>Brassicaceae</taxon>
        <taxon>Coluteocarpeae</taxon>
        <taxon>Noccaea</taxon>
    </lineage>
</organism>
<evidence type="ECO:0000256" key="4">
    <source>
        <dbReference type="ARBA" id="ARBA00022695"/>
    </source>
</evidence>
<feature type="compositionally biased region" description="Basic and acidic residues" evidence="10">
    <location>
        <begin position="82"/>
        <end position="104"/>
    </location>
</feature>
<dbReference type="Gene3D" id="2.40.70.10">
    <property type="entry name" value="Acid Proteases"/>
    <property type="match status" value="1"/>
</dbReference>
<dbReference type="CDD" id="cd00303">
    <property type="entry name" value="retropepsin_like"/>
    <property type="match status" value="1"/>
</dbReference>
<dbReference type="Gene3D" id="1.10.340.70">
    <property type="match status" value="1"/>
</dbReference>
<dbReference type="InterPro" id="IPR001584">
    <property type="entry name" value="Integrase_cat-core"/>
</dbReference>
<dbReference type="InterPro" id="IPR041373">
    <property type="entry name" value="RT_RNaseH"/>
</dbReference>
<dbReference type="InterPro" id="IPR043502">
    <property type="entry name" value="DNA/RNA_pol_sf"/>
</dbReference>
<dbReference type="GO" id="GO:0003676">
    <property type="term" value="F:nucleic acid binding"/>
    <property type="evidence" value="ECO:0007669"/>
    <property type="project" value="InterPro"/>
</dbReference>
<dbReference type="PROSITE" id="PS50158">
    <property type="entry name" value="ZF_CCHC"/>
    <property type="match status" value="1"/>
</dbReference>
<dbReference type="InterPro" id="IPR043128">
    <property type="entry name" value="Rev_trsase/Diguanyl_cyclase"/>
</dbReference>
<keyword evidence="2" id="KW-0645">Protease</keyword>
<dbReference type="GO" id="GO:0008233">
    <property type="term" value="F:peptidase activity"/>
    <property type="evidence" value="ECO:0007669"/>
    <property type="project" value="UniProtKB-KW"/>
</dbReference>
<evidence type="ECO:0000256" key="5">
    <source>
        <dbReference type="ARBA" id="ARBA00022722"/>
    </source>
</evidence>
<dbReference type="SMART" id="SM00343">
    <property type="entry name" value="ZnF_C2HC"/>
    <property type="match status" value="1"/>
</dbReference>
<keyword evidence="9" id="KW-0479">Metal-binding</keyword>
<dbReference type="GO" id="GO:0006508">
    <property type="term" value="P:proteolysis"/>
    <property type="evidence" value="ECO:0007669"/>
    <property type="project" value="UniProtKB-KW"/>
</dbReference>
<dbReference type="PROSITE" id="PS50994">
    <property type="entry name" value="INTEGRASE"/>
    <property type="match status" value="1"/>
</dbReference>
<keyword evidence="8" id="KW-0695">RNA-directed DNA polymerase</keyword>
<dbReference type="Pfam" id="PF00078">
    <property type="entry name" value="RVT_1"/>
    <property type="match status" value="1"/>
</dbReference>
<evidence type="ECO:0000256" key="1">
    <source>
        <dbReference type="ARBA" id="ARBA00012493"/>
    </source>
</evidence>
<name>A0A1J3CSW7_NOCCA</name>
<evidence type="ECO:0000256" key="3">
    <source>
        <dbReference type="ARBA" id="ARBA00022679"/>
    </source>
</evidence>
<keyword evidence="9" id="KW-0863">Zinc-finger</keyword>
<reference evidence="14" key="1">
    <citation type="submission" date="2016-07" db="EMBL/GenBank/DDBJ databases">
        <title>De novo transcriptome assembly of four accessions of the metal hyperaccumulator plant Noccaea caerulescens.</title>
        <authorList>
            <person name="Blande D."/>
            <person name="Halimaa P."/>
            <person name="Tervahauta A.I."/>
            <person name="Aarts M.G."/>
            <person name="Karenlampi S.O."/>
        </authorList>
    </citation>
    <scope>NUCLEOTIDE SEQUENCE</scope>
</reference>
<evidence type="ECO:0000259" key="12">
    <source>
        <dbReference type="PROSITE" id="PS50878"/>
    </source>
</evidence>
<gene>
    <name evidence="14" type="ORF">GA_TR15830_c4_g1_i1_g.48564</name>
</gene>
<dbReference type="EC" id="2.7.7.49" evidence="1"/>
<feature type="domain" description="Integrase catalytic" evidence="13">
    <location>
        <begin position="1174"/>
        <end position="1334"/>
    </location>
</feature>
<evidence type="ECO:0000259" key="11">
    <source>
        <dbReference type="PROSITE" id="PS50158"/>
    </source>
</evidence>
<sequence length="1548" mass="178697">MESNDDEETSKANERKLMIEDMRMIMREILAEQKKSTTPPAPRKQQAHKPHRRRLVNEEDGEEGSLPTESCYSSSTNSRRSQRSDGELRRRREEQAPQRRHQFDNIKLKMPTFVGKNDPDAYLDWEKKMDLVFDCKQPPEASKVKIAVTEFSDYALIWWEQTVTTRRRVGEAPIATWDQLKAIMKRRFVPNHYHRELHQRLRRLNQGGKKVEEYFQELETLMLKADIQEDREATMARFMGGLNREIQDKLELQTYVEMEDLLHKAILIEQQLSRKPSRSNFVSGSFKSKETKTSYPRDVKPSTIDPKEESKSDIKGKGVANPSKSKSHIRCYKCQGMGHFANECVNKKLFILLDNGEIQPEQESEDEVSSDEEEYEELPLQGELLVARRTLSLQTEKEELIQRENLFHTRCLVKDKLCSLIIDGGSCTNVASISMVKKLGLKVRKHPRPYKLQWLNESGEMKVRDQVTVPMSIGKYQDEIVCDVLPMGASHILLGRPWQSDRKVIHDGFTNKHSFMFNGKKITLVPMSPQEIYKDQLHFKNQEEEEKEKVSLENSDLMIKPKEVKKSYLSNKPILLFIFKQTLTSLANLEPVIPSEMHSLLQDFKDVFPEESPKGLPPIRGIEHQIDFVPGASLPNKAAYRTNPVETKELQRQVEELMSKGHIRESMSPCAVPVLLVPKKDGTWRMCVDCRAVNNITVKYRHPIPRLDDMLDELHGSTIFSKIDLKSGYHQIRMKEGDEWKTAFKTKHGLYEWLVMPFGLTNAPSTFMRLMNHVLRSFIGVFVVVYFDDILIYSKSLDDHLKHISLVLDVLRKECLYANLKKCTFCTDNLVFLGFVVSADGVKVDEEKVKAIRDWPSPKSVGEVRSFHGLAGFYRRFVKDFSTIAAPLTEVIKKDVGFQWGPSQEEAFHSLKEKLTNAPLLVLPDFTKTFEIECDASGIGIGAVLMQDKRPIAFFSEKLGGSILNYPTYDKEFYALVRALQTWQHYLWPKEFVIHTDHESLKHIKGQHKLNKRHAKWIEFIETFPYVIKYKKGKDNVVADALSRRYTLLSNLSSKIIGFDQLKEMYDTDHEFKEPYLACEKFAINHYFRQDGFLFYENRLCVPNGSLRSLLVKEAHGGGLMGHFGVAKTLKTLQDHFYWPHMRRDVERVCDRCVTCKHAKSKVQPHGLYTPLPIPIHPWTDISMDFVVGLPRTKTGKDSIFVVVDRFSKMAHFIACHKTDDALNVANLFFRDVVRLHGMPKNIVSDRDTKFLSHFWKTLWSKLGTKLSFSTTCHPQTDGQTEVVNRTLSTLLRTLVKSNLKSWEECLPHVEFAYNHAKHSATKFSPFEIVYGFNPLSPLDLSPLPLSERISLDGKKKADLVRKIHEKARKNIEHKTELYAKYANKGRKAMKFEIGDQVWVHLRKERFPNERNSKLKPRLDGPFRITKKINDNAYHLDLQGKYNVSNAFNVSDLVPFIADDETDLRSNPFQEGGDDVILNGSQADFDTMEVQDISKALEIPNGTITRSKAKELVEIMENMLRETQVKDHENVPSYINNIQALEEDQGIH</sequence>
<dbReference type="GO" id="GO:0008270">
    <property type="term" value="F:zinc ion binding"/>
    <property type="evidence" value="ECO:0007669"/>
    <property type="project" value="UniProtKB-KW"/>
</dbReference>
<dbReference type="Pfam" id="PF24626">
    <property type="entry name" value="SH3_Tf2-1"/>
    <property type="match status" value="1"/>
</dbReference>
<dbReference type="SUPFAM" id="SSF56672">
    <property type="entry name" value="DNA/RNA polymerases"/>
    <property type="match status" value="1"/>
</dbReference>
<keyword evidence="4" id="KW-0548">Nucleotidyltransferase</keyword>
<evidence type="ECO:0000256" key="2">
    <source>
        <dbReference type="ARBA" id="ARBA00022670"/>
    </source>
</evidence>
<dbReference type="InterPro" id="IPR036397">
    <property type="entry name" value="RNaseH_sf"/>
</dbReference>
<dbReference type="FunFam" id="3.30.420.10:FF:000032">
    <property type="entry name" value="Retrovirus-related Pol polyprotein from transposon 297-like Protein"/>
    <property type="match status" value="1"/>
</dbReference>
<keyword evidence="3" id="KW-0808">Transferase</keyword>
<feature type="region of interest" description="Disordered" evidence="10">
    <location>
        <begin position="1"/>
        <end position="104"/>
    </location>
</feature>
<dbReference type="Gene3D" id="3.10.20.370">
    <property type="match status" value="1"/>
</dbReference>
<dbReference type="Pfam" id="PF00098">
    <property type="entry name" value="zf-CCHC"/>
    <property type="match status" value="1"/>
</dbReference>
<dbReference type="Pfam" id="PF17921">
    <property type="entry name" value="Integrase_H2C2"/>
    <property type="match status" value="1"/>
</dbReference>
<dbReference type="InterPro" id="IPR000477">
    <property type="entry name" value="RT_dom"/>
</dbReference>
<dbReference type="InterPro" id="IPR056924">
    <property type="entry name" value="SH3_Tf2-1"/>
</dbReference>
<dbReference type="GO" id="GO:0004519">
    <property type="term" value="F:endonuclease activity"/>
    <property type="evidence" value="ECO:0007669"/>
    <property type="project" value="UniProtKB-KW"/>
</dbReference>
<dbReference type="SUPFAM" id="SSF53098">
    <property type="entry name" value="Ribonuclease H-like"/>
    <property type="match status" value="1"/>
</dbReference>
<dbReference type="FunFam" id="1.10.340.70:FF:000001">
    <property type="entry name" value="Retrovirus-related Pol polyprotein from transposon gypsy-like Protein"/>
    <property type="match status" value="1"/>
</dbReference>
<protein>
    <recommendedName>
        <fullName evidence="1">RNA-directed DNA polymerase</fullName>
        <ecNumber evidence="1">2.7.7.49</ecNumber>
    </recommendedName>
</protein>
<dbReference type="CDD" id="cd01647">
    <property type="entry name" value="RT_LTR"/>
    <property type="match status" value="1"/>
</dbReference>
<dbReference type="Gene3D" id="3.30.420.10">
    <property type="entry name" value="Ribonuclease H-like superfamily/Ribonuclease H"/>
    <property type="match status" value="1"/>
</dbReference>
<dbReference type="CDD" id="cd09274">
    <property type="entry name" value="RNase_HI_RT_Ty3"/>
    <property type="match status" value="1"/>
</dbReference>
<dbReference type="PROSITE" id="PS50878">
    <property type="entry name" value="RT_POL"/>
    <property type="match status" value="1"/>
</dbReference>
<evidence type="ECO:0000256" key="7">
    <source>
        <dbReference type="ARBA" id="ARBA00022801"/>
    </source>
</evidence>
<dbReference type="Pfam" id="PF03732">
    <property type="entry name" value="Retrotrans_gag"/>
    <property type="match status" value="1"/>
</dbReference>
<evidence type="ECO:0000256" key="9">
    <source>
        <dbReference type="PROSITE-ProRule" id="PRU00047"/>
    </source>
</evidence>
<feature type="domain" description="CCHC-type" evidence="11">
    <location>
        <begin position="330"/>
        <end position="344"/>
    </location>
</feature>
<keyword evidence="9" id="KW-0862">Zinc</keyword>
<evidence type="ECO:0000256" key="6">
    <source>
        <dbReference type="ARBA" id="ARBA00022759"/>
    </source>
</evidence>
<accession>A0A1J3CSW7</accession>
<dbReference type="GO" id="GO:0015074">
    <property type="term" value="P:DNA integration"/>
    <property type="evidence" value="ECO:0007669"/>
    <property type="project" value="InterPro"/>
</dbReference>
<keyword evidence="7" id="KW-0378">Hydrolase</keyword>
<dbReference type="InterPro" id="IPR021109">
    <property type="entry name" value="Peptidase_aspartic_dom_sf"/>
</dbReference>
<dbReference type="PANTHER" id="PTHR35046">
    <property type="entry name" value="ZINC KNUCKLE (CCHC-TYPE) FAMILY PROTEIN"/>
    <property type="match status" value="1"/>
</dbReference>
<evidence type="ECO:0000256" key="10">
    <source>
        <dbReference type="SAM" id="MobiDB-lite"/>
    </source>
</evidence>
<dbReference type="InterPro" id="IPR036875">
    <property type="entry name" value="Znf_CCHC_sf"/>
</dbReference>
<feature type="domain" description="Reverse transcriptase" evidence="12">
    <location>
        <begin position="658"/>
        <end position="837"/>
    </location>
</feature>
<dbReference type="InterPro" id="IPR012337">
    <property type="entry name" value="RNaseH-like_sf"/>
</dbReference>
<dbReference type="InterPro" id="IPR041588">
    <property type="entry name" value="Integrase_H2C2"/>
</dbReference>
<keyword evidence="6" id="KW-0255">Endonuclease</keyword>
<evidence type="ECO:0000259" key="13">
    <source>
        <dbReference type="PROSITE" id="PS50994"/>
    </source>
</evidence>
<evidence type="ECO:0000256" key="8">
    <source>
        <dbReference type="ARBA" id="ARBA00022918"/>
    </source>
</evidence>
<feature type="compositionally biased region" description="Basic and acidic residues" evidence="10">
    <location>
        <begin position="287"/>
        <end position="316"/>
    </location>
</feature>
<feature type="compositionally biased region" description="Basic residues" evidence="10">
    <location>
        <begin position="45"/>
        <end position="54"/>
    </location>
</feature>
<evidence type="ECO:0000313" key="14">
    <source>
        <dbReference type="EMBL" id="JAU08533.1"/>
    </source>
</evidence>
<proteinExistence type="predicted"/>
<dbReference type="FunFam" id="3.30.70.270:FF:000020">
    <property type="entry name" value="Transposon Tf2-6 polyprotein-like Protein"/>
    <property type="match status" value="1"/>
</dbReference>
<feature type="compositionally biased region" description="Basic and acidic residues" evidence="10">
    <location>
        <begin position="9"/>
        <end position="35"/>
    </location>
</feature>
<dbReference type="Gene3D" id="3.30.70.270">
    <property type="match status" value="2"/>
</dbReference>
<dbReference type="SUPFAM" id="SSF57756">
    <property type="entry name" value="Retrovirus zinc finger-like domains"/>
    <property type="match status" value="1"/>
</dbReference>
<dbReference type="Pfam" id="PF17917">
    <property type="entry name" value="RT_RNaseH"/>
    <property type="match status" value="1"/>
</dbReference>
<dbReference type="GO" id="GO:0003964">
    <property type="term" value="F:RNA-directed DNA polymerase activity"/>
    <property type="evidence" value="ECO:0007669"/>
    <property type="project" value="UniProtKB-KW"/>
</dbReference>
<dbReference type="InterPro" id="IPR001878">
    <property type="entry name" value="Znf_CCHC"/>
</dbReference>
<feature type="compositionally biased region" description="Low complexity" evidence="10">
    <location>
        <begin position="70"/>
        <end position="79"/>
    </location>
</feature>
<dbReference type="FunFam" id="3.10.10.10:FF:000007">
    <property type="entry name" value="Retrovirus-related Pol polyprotein from transposon 17.6-like Protein"/>
    <property type="match status" value="1"/>
</dbReference>
<dbReference type="EMBL" id="GEVI01023787">
    <property type="protein sequence ID" value="JAU08533.1"/>
    <property type="molecule type" value="Transcribed_RNA"/>
</dbReference>
<keyword evidence="5" id="KW-0540">Nuclease</keyword>
<dbReference type="PANTHER" id="PTHR35046:SF9">
    <property type="entry name" value="RNA-DIRECTED DNA POLYMERASE"/>
    <property type="match status" value="1"/>
</dbReference>
<feature type="region of interest" description="Disordered" evidence="10">
    <location>
        <begin position="278"/>
        <end position="324"/>
    </location>
</feature>
<dbReference type="InterPro" id="IPR005162">
    <property type="entry name" value="Retrotrans_gag_dom"/>
</dbReference>
<dbReference type="Pfam" id="PF00665">
    <property type="entry name" value="rve"/>
    <property type="match status" value="1"/>
</dbReference>